<protein>
    <submittedName>
        <fullName evidence="1">Uncharacterized protein</fullName>
    </submittedName>
</protein>
<sequence length="78" mass="8832">MWSISGVGDWAPPTTTYRRKWWGISALSPDGVREACSRVLFCLPEKTKSSFFFSHLDSVNSDCSSALSRKFQWLIVSI</sequence>
<proteinExistence type="predicted"/>
<gene>
    <name evidence="1" type="ORF">MRB53_013518</name>
</gene>
<dbReference type="EMBL" id="CM056812">
    <property type="protein sequence ID" value="KAJ8617332.1"/>
    <property type="molecule type" value="Genomic_DNA"/>
</dbReference>
<keyword evidence="2" id="KW-1185">Reference proteome</keyword>
<accession>A0ACC2K8M6</accession>
<organism evidence="1 2">
    <name type="scientific">Persea americana</name>
    <name type="common">Avocado</name>
    <dbReference type="NCBI Taxonomy" id="3435"/>
    <lineage>
        <taxon>Eukaryota</taxon>
        <taxon>Viridiplantae</taxon>
        <taxon>Streptophyta</taxon>
        <taxon>Embryophyta</taxon>
        <taxon>Tracheophyta</taxon>
        <taxon>Spermatophyta</taxon>
        <taxon>Magnoliopsida</taxon>
        <taxon>Magnoliidae</taxon>
        <taxon>Laurales</taxon>
        <taxon>Lauraceae</taxon>
        <taxon>Persea</taxon>
    </lineage>
</organism>
<evidence type="ECO:0000313" key="1">
    <source>
        <dbReference type="EMBL" id="KAJ8617332.1"/>
    </source>
</evidence>
<name>A0ACC2K8M6_PERAE</name>
<reference evidence="1 2" key="1">
    <citation type="journal article" date="2022" name="Hortic Res">
        <title>A haplotype resolved chromosomal level avocado genome allows analysis of novel avocado genes.</title>
        <authorList>
            <person name="Nath O."/>
            <person name="Fletcher S.J."/>
            <person name="Hayward A."/>
            <person name="Shaw L.M."/>
            <person name="Masouleh A.K."/>
            <person name="Furtado A."/>
            <person name="Henry R.J."/>
            <person name="Mitter N."/>
        </authorList>
    </citation>
    <scope>NUCLEOTIDE SEQUENCE [LARGE SCALE GENOMIC DNA]</scope>
    <source>
        <strain evidence="2">cv. Hass</strain>
    </source>
</reference>
<comment type="caution">
    <text evidence="1">The sequence shown here is derived from an EMBL/GenBank/DDBJ whole genome shotgun (WGS) entry which is preliminary data.</text>
</comment>
<evidence type="ECO:0000313" key="2">
    <source>
        <dbReference type="Proteomes" id="UP001234297"/>
    </source>
</evidence>
<dbReference type="Proteomes" id="UP001234297">
    <property type="component" value="Chromosome 4"/>
</dbReference>